<dbReference type="Pfam" id="PF21056">
    <property type="entry name" value="ZSWIM1-3_RNaseH-like"/>
    <property type="match status" value="1"/>
</dbReference>
<dbReference type="EMBL" id="BMAT01000231">
    <property type="protein sequence ID" value="GFR62182.1"/>
    <property type="molecule type" value="Genomic_DNA"/>
</dbReference>
<keyword evidence="4" id="KW-1185">Reference proteome</keyword>
<dbReference type="InterPro" id="IPR011011">
    <property type="entry name" value="Znf_FYVE_PHD"/>
</dbReference>
<dbReference type="Proteomes" id="UP000762676">
    <property type="component" value="Unassembled WGS sequence"/>
</dbReference>
<keyword evidence="1" id="KW-0479">Metal-binding</keyword>
<dbReference type="AlphaFoldDB" id="A0AAV4EM66"/>
<dbReference type="SUPFAM" id="SSF57903">
    <property type="entry name" value="FYVE/PHD zinc finger"/>
    <property type="match status" value="1"/>
</dbReference>
<evidence type="ECO:0000313" key="4">
    <source>
        <dbReference type="Proteomes" id="UP000762676"/>
    </source>
</evidence>
<dbReference type="InterPro" id="IPR052579">
    <property type="entry name" value="Zinc_finger_SWIM"/>
</dbReference>
<name>A0AAV4EM66_9GAST</name>
<sequence>SNKQACSAKIYACLDKTDRKKIVVKQLYAEHNHEISPDLFERYAQQRKLTGPEKAMSEELVRLNVPPKDMRKEMMRVTGKRVIMQDVHNVKKAVRRKEKESAQNGNDAQLLVKELDKMCQQDPGLISDYGLNSDGVLQYVFVQSSEMRSTFTKFPEHVCIDCTYCINDRDMPLLSFLVIDGNSRSRLVAFALISNESSHMLNEIFSKFRANNPASSAIKTFMVDKDLNSIGRLEDVFPDALCELCLFHVKKAFKKKIDGLQASSDTKKEIRMLVEKCCNATSPQQYDQLKEELLTLHQPFSQYFLENWDGMRERWVRFARSEHINLGDSTNNRIESYHQKLKSVIRSPAPLDVCVRKIFFLYDSLLEETCHINFVNVTKKSHSQFPTIQQRITPYALSMSVSEVQKAEKYSVWQRGESYFVMDRDNINKCHEVKASSCTCYTSQSMILPCRHIIAVRRSKNEEPLHLSLFHKRWHIDHNKCAHKQRAPVAAQTSISTFDWRTCAMDKKDRYGLAKPQIDKLLHLLVELGEQRLRYYLDLLHVFQEKVSECKRFVIVDCEGGNNDLQTDGVEVGGSDGMQMGVGHGMERDIGGTDGMQMGVGHGREGDRDGNGDMQIDTGHGREGDIGGSDGMQMGVEHGRERDRGGNDGLPIEAGHSRHNDVSKIVGKQPCGDNVQSVLNWHGVDTEVTVAEIENFVSGSAQNVSLSVGSADMASAGVLSHDDDVVVNEVAPCSHADIVEDVLHHVDLSNITPPLKLGKNGRPKGFGVTVLGLPKKRRILKNKCNECRKDDPLKALSSGHTEWTGCIRCERWFHNVCIQLPDNDSFVCKFCI</sequence>
<dbReference type="PANTHER" id="PTHR31569:SF4">
    <property type="entry name" value="SWIM-TYPE DOMAIN-CONTAINING PROTEIN"/>
    <property type="match status" value="1"/>
</dbReference>
<evidence type="ECO:0000256" key="1">
    <source>
        <dbReference type="PROSITE-ProRule" id="PRU00325"/>
    </source>
</evidence>
<dbReference type="InterPro" id="IPR007527">
    <property type="entry name" value="Znf_SWIM"/>
</dbReference>
<dbReference type="PANTHER" id="PTHR31569">
    <property type="entry name" value="SWIM-TYPE DOMAIN-CONTAINING PROTEIN"/>
    <property type="match status" value="1"/>
</dbReference>
<evidence type="ECO:0000313" key="3">
    <source>
        <dbReference type="EMBL" id="GFR62182.1"/>
    </source>
</evidence>
<feature type="non-terminal residue" evidence="3">
    <location>
        <position position="1"/>
    </location>
</feature>
<feature type="domain" description="SWIM-type" evidence="2">
    <location>
        <begin position="419"/>
        <end position="461"/>
    </location>
</feature>
<reference evidence="3 4" key="1">
    <citation type="journal article" date="2021" name="Elife">
        <title>Chloroplast acquisition without the gene transfer in kleptoplastic sea slugs, Plakobranchus ocellatus.</title>
        <authorList>
            <person name="Maeda T."/>
            <person name="Takahashi S."/>
            <person name="Yoshida T."/>
            <person name="Shimamura S."/>
            <person name="Takaki Y."/>
            <person name="Nagai Y."/>
            <person name="Toyoda A."/>
            <person name="Suzuki Y."/>
            <person name="Arimoto A."/>
            <person name="Ishii H."/>
            <person name="Satoh N."/>
            <person name="Nishiyama T."/>
            <person name="Hasebe M."/>
            <person name="Maruyama T."/>
            <person name="Minagawa J."/>
            <person name="Obokata J."/>
            <person name="Shigenobu S."/>
        </authorList>
    </citation>
    <scope>NUCLEOTIDE SEQUENCE [LARGE SCALE GENOMIC DNA]</scope>
</reference>
<gene>
    <name evidence="3" type="ORF">ElyMa_000124200</name>
</gene>
<organism evidence="3 4">
    <name type="scientific">Elysia marginata</name>
    <dbReference type="NCBI Taxonomy" id="1093978"/>
    <lineage>
        <taxon>Eukaryota</taxon>
        <taxon>Metazoa</taxon>
        <taxon>Spiralia</taxon>
        <taxon>Lophotrochozoa</taxon>
        <taxon>Mollusca</taxon>
        <taxon>Gastropoda</taxon>
        <taxon>Heterobranchia</taxon>
        <taxon>Euthyneura</taxon>
        <taxon>Panpulmonata</taxon>
        <taxon>Sacoglossa</taxon>
        <taxon>Placobranchoidea</taxon>
        <taxon>Plakobranchidae</taxon>
        <taxon>Elysia</taxon>
    </lineage>
</organism>
<dbReference type="PROSITE" id="PS50966">
    <property type="entry name" value="ZF_SWIM"/>
    <property type="match status" value="1"/>
</dbReference>
<accession>A0AAV4EM66</accession>
<proteinExistence type="predicted"/>
<keyword evidence="1" id="KW-0863">Zinc-finger</keyword>
<evidence type="ECO:0000259" key="2">
    <source>
        <dbReference type="PROSITE" id="PS50966"/>
    </source>
</evidence>
<protein>
    <submittedName>
        <fullName evidence="3">Zinc finger SWIM domain-containing protein 1</fullName>
    </submittedName>
</protein>
<keyword evidence="1" id="KW-0862">Zinc</keyword>
<comment type="caution">
    <text evidence="3">The sequence shown here is derived from an EMBL/GenBank/DDBJ whole genome shotgun (WGS) entry which is preliminary data.</text>
</comment>
<dbReference type="GO" id="GO:0008270">
    <property type="term" value="F:zinc ion binding"/>
    <property type="evidence" value="ECO:0007669"/>
    <property type="project" value="UniProtKB-KW"/>
</dbReference>
<dbReference type="InterPro" id="IPR048324">
    <property type="entry name" value="ZSWIM1-3_RNaseH-like"/>
</dbReference>